<name>A0A8C3IF96_CHRPI</name>
<dbReference type="SUPFAM" id="SSF52266">
    <property type="entry name" value="SGNH hydrolase"/>
    <property type="match status" value="1"/>
</dbReference>
<reference evidence="2" key="3">
    <citation type="submission" date="2025-09" db="UniProtKB">
        <authorList>
            <consortium name="Ensembl"/>
        </authorList>
    </citation>
    <scope>IDENTIFICATION</scope>
</reference>
<dbReference type="InterPro" id="IPR051532">
    <property type="entry name" value="Ester_Hydrolysis_Enzymes"/>
</dbReference>
<evidence type="ECO:0000313" key="3">
    <source>
        <dbReference type="Proteomes" id="UP000694380"/>
    </source>
</evidence>
<accession>A0A8C3IF96</accession>
<organism evidence="2 3">
    <name type="scientific">Chrysemys picta bellii</name>
    <name type="common">Western painted turtle</name>
    <name type="synonym">Emys bellii</name>
    <dbReference type="NCBI Taxonomy" id="8478"/>
    <lineage>
        <taxon>Eukaryota</taxon>
        <taxon>Metazoa</taxon>
        <taxon>Chordata</taxon>
        <taxon>Craniata</taxon>
        <taxon>Vertebrata</taxon>
        <taxon>Euteleostomi</taxon>
        <taxon>Archelosauria</taxon>
        <taxon>Testudinata</taxon>
        <taxon>Testudines</taxon>
        <taxon>Cryptodira</taxon>
        <taxon>Durocryptodira</taxon>
        <taxon>Testudinoidea</taxon>
        <taxon>Emydidae</taxon>
        <taxon>Chrysemys</taxon>
    </lineage>
</organism>
<dbReference type="Gene3D" id="3.40.50.12700">
    <property type="match status" value="1"/>
</dbReference>
<evidence type="ECO:0000256" key="1">
    <source>
        <dbReference type="SAM" id="MobiDB-lite"/>
    </source>
</evidence>
<dbReference type="Proteomes" id="UP000694380">
    <property type="component" value="Chromosome 3"/>
</dbReference>
<evidence type="ECO:0000313" key="2">
    <source>
        <dbReference type="Ensembl" id="ENSCPBP00000033039.1"/>
    </source>
</evidence>
<keyword evidence="3" id="KW-1185">Reference proteome</keyword>
<dbReference type="PANTHER" id="PTHR30383:SF5">
    <property type="entry name" value="SGNH HYDROLASE-TYPE ESTERASE DOMAIN-CONTAINING PROTEIN"/>
    <property type="match status" value="1"/>
</dbReference>
<dbReference type="GeneTree" id="ENSGT01140000282692"/>
<dbReference type="PROSITE" id="PS51257">
    <property type="entry name" value="PROKAR_LIPOPROTEIN"/>
    <property type="match status" value="1"/>
</dbReference>
<dbReference type="CDD" id="cd00229">
    <property type="entry name" value="SGNH_hydrolase"/>
    <property type="match status" value="1"/>
</dbReference>
<protein>
    <recommendedName>
        <fullName evidence="4">SGNH hydrolase-type esterase domain-containing protein</fullName>
    </recommendedName>
</protein>
<reference evidence="2" key="1">
    <citation type="journal article" date="2015" name="Genome Biol. Evol.">
        <title>Physical Mapping and Refinement of the Painted Turtle Genome (Chrysemys picta) Inform Amniote Genome Evolution and Challenge Turtle-Bird Chromosomal Conservation.</title>
        <authorList>
            <person name="Badenhorst D."/>
            <person name="Hillier L.W."/>
            <person name="Literman R."/>
            <person name="Montiel E.E."/>
            <person name="Radhakrishnan S."/>
            <person name="Shen Y."/>
            <person name="Minx P."/>
            <person name="Janes D.E."/>
            <person name="Warren W.C."/>
            <person name="Edwards S.V."/>
            <person name="Valenzuela N."/>
        </authorList>
    </citation>
    <scope>NUCLEOTIDE SEQUENCE [LARGE SCALE GENOMIC DNA]</scope>
</reference>
<sequence length="355" mass="39660">MVRKTCNTCASTASVSSTCACSQTERLSMDASTQILVWFCRDCNLQFPLTDIQAGGTIQCERCLLVESLRQQVGELQEEVARLRSSRIHEQFLDSVHVETAEVVVPVHRTADTPLVEEEMTQGGHWQLVTSGSRQCSTPAPNPPAVVIGNHYALLDTGEKESPPTVKEEKPRTSKAGRSAVTTANRKRRVVVVRDSLLRRTEAPICRPDISSREACCLPGARIQNVMEALSRIIQPSDYYPMLLIHVGTNDIARCDTERIKSDYRALGVRVKEFGAQVVFSSILPVKSRGLGRNRCIMEENAWLRRWCRQESFGFLDHGMLFEEGLLGKDGVHLSRRGKTLFGHRLANLVMRALN</sequence>
<dbReference type="OMA" id="HETCITE"/>
<dbReference type="Ensembl" id="ENSCPBT00000038843.1">
    <property type="protein sequence ID" value="ENSCPBP00000033039.1"/>
    <property type="gene ID" value="ENSCPBG00000023151.1"/>
</dbReference>
<feature type="compositionally biased region" description="Basic and acidic residues" evidence="1">
    <location>
        <begin position="157"/>
        <end position="172"/>
    </location>
</feature>
<dbReference type="GO" id="GO:0004622">
    <property type="term" value="F:phosphatidylcholine lysophospholipase activity"/>
    <property type="evidence" value="ECO:0007669"/>
    <property type="project" value="TreeGrafter"/>
</dbReference>
<feature type="region of interest" description="Disordered" evidence="1">
    <location>
        <begin position="157"/>
        <end position="181"/>
    </location>
</feature>
<dbReference type="PANTHER" id="PTHR30383">
    <property type="entry name" value="THIOESTERASE 1/PROTEASE 1/LYSOPHOSPHOLIPASE L1"/>
    <property type="match status" value="1"/>
</dbReference>
<dbReference type="AlphaFoldDB" id="A0A8C3IF96"/>
<proteinExistence type="predicted"/>
<reference evidence="2" key="2">
    <citation type="submission" date="2025-08" db="UniProtKB">
        <authorList>
            <consortium name="Ensembl"/>
        </authorList>
    </citation>
    <scope>IDENTIFICATION</scope>
</reference>
<dbReference type="Gene3D" id="3.40.50.12690">
    <property type="match status" value="1"/>
</dbReference>
<evidence type="ECO:0008006" key="4">
    <source>
        <dbReference type="Google" id="ProtNLM"/>
    </source>
</evidence>